<dbReference type="Proteomes" id="UP000199116">
    <property type="component" value="Unassembled WGS sequence"/>
</dbReference>
<dbReference type="InterPro" id="IPR015196">
    <property type="entry name" value="PngaseF_N"/>
</dbReference>
<dbReference type="InterPro" id="IPR015197">
    <property type="entry name" value="PngaseF_C"/>
</dbReference>
<dbReference type="SUPFAM" id="SSF49742">
    <property type="entry name" value="PHM/PNGase F"/>
    <property type="match status" value="1"/>
</dbReference>
<evidence type="ECO:0000313" key="5">
    <source>
        <dbReference type="Proteomes" id="UP000199116"/>
    </source>
</evidence>
<dbReference type="RefSeq" id="WP_093302113.1">
    <property type="nucleotide sequence ID" value="NZ_FOOH01000001.1"/>
</dbReference>
<dbReference type="Gene3D" id="2.60.120.1570">
    <property type="entry name" value="Peptide-N-glycosidase F, N-terminal domain"/>
    <property type="match status" value="1"/>
</dbReference>
<protein>
    <submittedName>
        <fullName evidence="4">Peptide-N-glycosidase F, C terminal</fullName>
    </submittedName>
</protein>
<dbReference type="GO" id="GO:0016798">
    <property type="term" value="F:hydrolase activity, acting on glycosyl bonds"/>
    <property type="evidence" value="ECO:0007669"/>
    <property type="project" value="UniProtKB-KW"/>
</dbReference>
<feature type="signal peptide" evidence="2">
    <location>
        <begin position="1"/>
        <end position="21"/>
    </location>
</feature>
<reference evidence="5" key="1">
    <citation type="submission" date="2016-10" db="EMBL/GenBank/DDBJ databases">
        <authorList>
            <person name="Varghese N."/>
            <person name="Submissions S."/>
        </authorList>
    </citation>
    <scope>NUCLEOTIDE SEQUENCE [LARGE SCALE GENOMIC DNA]</scope>
    <source>
        <strain evidence="5">DSM 23515</strain>
    </source>
</reference>
<evidence type="ECO:0000256" key="1">
    <source>
        <dbReference type="ARBA" id="ARBA00023157"/>
    </source>
</evidence>
<evidence type="ECO:0000259" key="3">
    <source>
        <dbReference type="SMART" id="SM01290"/>
    </source>
</evidence>
<dbReference type="AlphaFoldDB" id="A0A1I2JYB1"/>
<dbReference type="InterPro" id="IPR014784">
    <property type="entry name" value="Cu2_ascorb_mOase-like_C"/>
</dbReference>
<dbReference type="InterPro" id="IPR043022">
    <property type="entry name" value="PngaseF_N_sf"/>
</dbReference>
<evidence type="ECO:0000256" key="2">
    <source>
        <dbReference type="SAM" id="SignalP"/>
    </source>
</evidence>
<dbReference type="Gene3D" id="2.60.120.230">
    <property type="match status" value="1"/>
</dbReference>
<keyword evidence="4" id="KW-0326">Glycosidase</keyword>
<sequence length="395" mass="44556">MNKYVLVLISVLTFLSNALKAQESEIVEVFKNQPVNFHGEKGDTLSIKRVQDGRLLFKKVKAPVFPEGTDVKLKMTLKSAGDAWDKSGSLFVVTEPDKIDIEDIANGTETFPEAAGVKDYPGIKMAENYIPALEILRFMTPFGVGYYSDEEAHPRIRYNRPVSVPNWAQEVVWEENISHLASELTGEFIIGVWIDTWTAEGYTIDVSLEYSGRPLTTNKVIPLVNTIYYAGQKHPDLFAYQDLETNFELPEDATNVKLHYITTGHGGHSGGDEFIKINNKVNVDGRKVIDFIPWRDDCASFRRFNPSSGVWTRQDTAYAYNKKGKKEYKEIEERLASSDLSRSNWCPGSKVSPEVVNLGDMKQGNHTLKISIDGTPIEGDKLNHWLVSAYLTYEE</sequence>
<keyword evidence="4" id="KW-0378">Hydrolase</keyword>
<evidence type="ECO:0000313" key="4">
    <source>
        <dbReference type="EMBL" id="SFF59159.1"/>
    </source>
</evidence>
<keyword evidence="2" id="KW-0732">Signal</keyword>
<organism evidence="4 5">
    <name type="scientific">Salegentibacter agarivorans</name>
    <dbReference type="NCBI Taxonomy" id="345907"/>
    <lineage>
        <taxon>Bacteria</taxon>
        <taxon>Pseudomonadati</taxon>
        <taxon>Bacteroidota</taxon>
        <taxon>Flavobacteriia</taxon>
        <taxon>Flavobacteriales</taxon>
        <taxon>Flavobacteriaceae</taxon>
        <taxon>Salegentibacter</taxon>
    </lineage>
</organism>
<gene>
    <name evidence="4" type="ORF">SAMN04488033_101194</name>
</gene>
<name>A0A1I2JYB1_9FLAO</name>
<keyword evidence="5" id="KW-1185">Reference proteome</keyword>
<dbReference type="InterPro" id="IPR008977">
    <property type="entry name" value="PHM/PNGase_F_dom_sf"/>
</dbReference>
<dbReference type="EMBL" id="FOOH01000001">
    <property type="protein sequence ID" value="SFF59159.1"/>
    <property type="molecule type" value="Genomic_DNA"/>
</dbReference>
<feature type="chain" id="PRO_5011555101" evidence="2">
    <location>
        <begin position="22"/>
        <end position="395"/>
    </location>
</feature>
<proteinExistence type="predicted"/>
<dbReference type="Pfam" id="PF09113">
    <property type="entry name" value="N-glycanase_C"/>
    <property type="match status" value="1"/>
</dbReference>
<dbReference type="SMART" id="SM01290">
    <property type="entry name" value="N-glycanase_N"/>
    <property type="match status" value="1"/>
</dbReference>
<keyword evidence="1" id="KW-1015">Disulfide bond</keyword>
<dbReference type="Pfam" id="PF09112">
    <property type="entry name" value="N-glycanase_N"/>
    <property type="match status" value="1"/>
</dbReference>
<feature type="domain" description="Peptide-N-glycosidase F N-terminal" evidence="3">
    <location>
        <begin position="26"/>
        <end position="210"/>
    </location>
</feature>
<dbReference type="GO" id="GO:0016715">
    <property type="term" value="F:oxidoreductase activity, acting on paired donors, with incorporation or reduction of molecular oxygen, reduced ascorbate as one donor, and incorporation of one atom of oxygen"/>
    <property type="evidence" value="ECO:0007669"/>
    <property type="project" value="InterPro"/>
</dbReference>
<accession>A0A1I2JYB1</accession>